<dbReference type="InterPro" id="IPR036188">
    <property type="entry name" value="FAD/NAD-bd_sf"/>
</dbReference>
<evidence type="ECO:0000313" key="1">
    <source>
        <dbReference type="EMBL" id="PZR18833.1"/>
    </source>
</evidence>
<dbReference type="Gene3D" id="3.50.50.60">
    <property type="entry name" value="FAD/NAD(P)-binding domain"/>
    <property type="match status" value="1"/>
</dbReference>
<dbReference type="Gene3D" id="3.90.660.50">
    <property type="match status" value="1"/>
</dbReference>
<dbReference type="AlphaFoldDB" id="A0A2W5U018"/>
<dbReference type="PANTHER" id="PTHR10668">
    <property type="entry name" value="PHYTOENE DEHYDROGENASE"/>
    <property type="match status" value="1"/>
</dbReference>
<accession>A0A2W5U018</accession>
<name>A0A2W5U018_9BACT</name>
<dbReference type="Proteomes" id="UP000249061">
    <property type="component" value="Unassembled WGS sequence"/>
</dbReference>
<organism evidence="1 2">
    <name type="scientific">Archangium gephyra</name>
    <dbReference type="NCBI Taxonomy" id="48"/>
    <lineage>
        <taxon>Bacteria</taxon>
        <taxon>Pseudomonadati</taxon>
        <taxon>Myxococcota</taxon>
        <taxon>Myxococcia</taxon>
        <taxon>Myxococcales</taxon>
        <taxon>Cystobacterineae</taxon>
        <taxon>Archangiaceae</taxon>
        <taxon>Archangium</taxon>
    </lineage>
</organism>
<protein>
    <submittedName>
        <fullName evidence="1">FAD-dependent oxidoreductase</fullName>
    </submittedName>
</protein>
<proteinExistence type="predicted"/>
<comment type="caution">
    <text evidence="1">The sequence shown here is derived from an EMBL/GenBank/DDBJ whole genome shotgun (WGS) entry which is preliminary data.</text>
</comment>
<reference evidence="1 2" key="1">
    <citation type="submission" date="2017-08" db="EMBL/GenBank/DDBJ databases">
        <title>Infants hospitalized years apart are colonized by the same room-sourced microbial strains.</title>
        <authorList>
            <person name="Brooks B."/>
            <person name="Olm M.R."/>
            <person name="Firek B.A."/>
            <person name="Baker R."/>
            <person name="Thomas B.C."/>
            <person name="Morowitz M.J."/>
            <person name="Banfield J.F."/>
        </authorList>
    </citation>
    <scope>NUCLEOTIDE SEQUENCE [LARGE SCALE GENOMIC DNA]</scope>
    <source>
        <strain evidence="1">S2_003_000_R2_14</strain>
    </source>
</reference>
<dbReference type="PANTHER" id="PTHR10668:SF105">
    <property type="entry name" value="DEHYDROGENASE-RELATED"/>
    <property type="match status" value="1"/>
</dbReference>
<gene>
    <name evidence="1" type="ORF">DI536_02180</name>
</gene>
<dbReference type="EMBL" id="QFQP01000001">
    <property type="protein sequence ID" value="PZR18833.1"/>
    <property type="molecule type" value="Genomic_DNA"/>
</dbReference>
<sequence>MAAAALLAKAGHSVKVIEGQDTFGGGARTLPLTLPGFQHDVCSAIHPMAAASPVFAGLELEKHGVEFVHSPFPLVHPLRDGRAAVLERSVDATAARLGPDERAWKKLMSPFVKNFEAIRSLVMSPITKLPSPRATGFAVRSLLDAFSFAEDNFETDEAKALLGGCAAHSFSPLTAPLTNGIGLWLALSAQTVGWPLVRGGSQKLIDAMLALVLRNGGQLERAHPVTNLAELDDAKLVLFDTHAHVVERICGEALPGWYRALLRGLKPGAGVFKIDYALSGPMPWLAPEAHHAATLHLGGRLPELAESEARFNRGEAPVNPYVLVAQQSLWDHTRAPAGQHTLWAYCHVANGSDLDCTEALEAQLERAAPGWQKLVLHRTAKRTSHFEATNAAYVGGDISGGSVDGLQSLLRPTPFPAHATPNPRLFICSSSTPPGPAVHGMCGYWAAQSAMKQLRKRSN</sequence>
<dbReference type="Pfam" id="PF13450">
    <property type="entry name" value="NAD_binding_8"/>
    <property type="match status" value="1"/>
</dbReference>
<evidence type="ECO:0000313" key="2">
    <source>
        <dbReference type="Proteomes" id="UP000249061"/>
    </source>
</evidence>
<dbReference type="SUPFAM" id="SSF51905">
    <property type="entry name" value="FAD/NAD(P)-binding domain"/>
    <property type="match status" value="1"/>
</dbReference>